<dbReference type="SMART" id="SM00347">
    <property type="entry name" value="HTH_MARR"/>
    <property type="match status" value="1"/>
</dbReference>
<reference evidence="2" key="2">
    <citation type="submission" date="2022-05" db="EMBL/GenBank/DDBJ databases">
        <authorList>
            <person name="Kim J.-S."/>
            <person name="Lee K."/>
            <person name="Suh M."/>
            <person name="Eom M."/>
            <person name="Kim J.-S."/>
            <person name="Kim D.-S."/>
            <person name="Ko S.-H."/>
            <person name="Shin Y."/>
            <person name="Lee J.-S."/>
        </authorList>
    </citation>
    <scope>NUCLEOTIDE SEQUENCE</scope>
    <source>
        <strain evidence="2">N237</strain>
    </source>
</reference>
<dbReference type="Gene3D" id="1.10.10.10">
    <property type="entry name" value="Winged helix-like DNA-binding domain superfamily/Winged helix DNA-binding domain"/>
    <property type="match status" value="1"/>
</dbReference>
<feature type="domain" description="HTH marR-type" evidence="1">
    <location>
        <begin position="28"/>
        <end position="160"/>
    </location>
</feature>
<dbReference type="InterPro" id="IPR036388">
    <property type="entry name" value="WH-like_DNA-bd_sf"/>
</dbReference>
<dbReference type="InterPro" id="IPR000835">
    <property type="entry name" value="HTH_MarR-typ"/>
</dbReference>
<dbReference type="PANTHER" id="PTHR33164:SF99">
    <property type="entry name" value="MARR FAMILY REGULATORY PROTEIN"/>
    <property type="match status" value="1"/>
</dbReference>
<dbReference type="InterPro" id="IPR039422">
    <property type="entry name" value="MarR/SlyA-like"/>
</dbReference>
<name>A0ABY4QVU3_9ACTN</name>
<evidence type="ECO:0000313" key="2">
    <source>
        <dbReference type="EMBL" id="UQX87680.1"/>
    </source>
</evidence>
<dbReference type="InterPro" id="IPR036390">
    <property type="entry name" value="WH_DNA-bd_sf"/>
</dbReference>
<dbReference type="SUPFAM" id="SSF46785">
    <property type="entry name" value="Winged helix' DNA-binding domain"/>
    <property type="match status" value="1"/>
</dbReference>
<sequence>MSATELPAEAGEPRRPPIRTSDWRLAVWRSFLRTHTHILRRLEQDLQAHHKIAIASYDVLVQLAEAPGRRLRMSELADAVLLSRSGLTRLVDRLQREGLVERQPDPDDARGLFTVMTEAGRSALRDAAVVHLTGVSELMIDKLDDDELRQLADLMAKLDPVAAATATPSATTDLD</sequence>
<keyword evidence="3" id="KW-1185">Reference proteome</keyword>
<accession>A0ABY4QVU3</accession>
<dbReference type="RefSeq" id="WP_249770439.1">
    <property type="nucleotide sequence ID" value="NZ_CP097332.1"/>
</dbReference>
<evidence type="ECO:0000259" key="1">
    <source>
        <dbReference type="PROSITE" id="PS50995"/>
    </source>
</evidence>
<proteinExistence type="predicted"/>
<organism evidence="2 3">
    <name type="scientific">Jatrophihabitans telluris</name>
    <dbReference type="NCBI Taxonomy" id="2038343"/>
    <lineage>
        <taxon>Bacteria</taxon>
        <taxon>Bacillati</taxon>
        <taxon>Actinomycetota</taxon>
        <taxon>Actinomycetes</taxon>
        <taxon>Jatrophihabitantales</taxon>
        <taxon>Jatrophihabitantaceae</taxon>
        <taxon>Jatrophihabitans</taxon>
    </lineage>
</organism>
<dbReference type="PROSITE" id="PS50995">
    <property type="entry name" value="HTH_MARR_2"/>
    <property type="match status" value="1"/>
</dbReference>
<dbReference type="PANTHER" id="PTHR33164">
    <property type="entry name" value="TRANSCRIPTIONAL REGULATOR, MARR FAMILY"/>
    <property type="match status" value="1"/>
</dbReference>
<reference evidence="2" key="1">
    <citation type="journal article" date="2018" name="Int. J. Syst. Evol. Microbiol.">
        <title>Jatrophihabitans telluris sp. nov., isolated from sediment soil of lava forest wetlands and the emended description of the genus Jatrophihabitans.</title>
        <authorList>
            <person name="Lee K.C."/>
            <person name="Suh M.K."/>
            <person name="Eom M.K."/>
            <person name="Kim K.K."/>
            <person name="Kim J.S."/>
            <person name="Kim D.S."/>
            <person name="Ko S.H."/>
            <person name="Shin Y.K."/>
            <person name="Lee J.S."/>
        </authorList>
    </citation>
    <scope>NUCLEOTIDE SEQUENCE</scope>
    <source>
        <strain evidence="2">N237</strain>
    </source>
</reference>
<evidence type="ECO:0000313" key="3">
    <source>
        <dbReference type="Proteomes" id="UP001056336"/>
    </source>
</evidence>
<dbReference type="EMBL" id="CP097332">
    <property type="protein sequence ID" value="UQX87680.1"/>
    <property type="molecule type" value="Genomic_DNA"/>
</dbReference>
<protein>
    <submittedName>
        <fullName evidence="2">MarR family transcriptional regulator</fullName>
    </submittedName>
</protein>
<dbReference type="Pfam" id="PF12802">
    <property type="entry name" value="MarR_2"/>
    <property type="match status" value="1"/>
</dbReference>
<dbReference type="PRINTS" id="PR00598">
    <property type="entry name" value="HTHMARR"/>
</dbReference>
<dbReference type="Proteomes" id="UP001056336">
    <property type="component" value="Chromosome"/>
</dbReference>
<gene>
    <name evidence="2" type="ORF">M6D93_15420</name>
</gene>